<dbReference type="Pfam" id="PF02518">
    <property type="entry name" value="HATPase_c"/>
    <property type="match status" value="1"/>
</dbReference>
<accession>A0A916SF94</accession>
<dbReference type="Gene3D" id="1.10.287.130">
    <property type="match status" value="1"/>
</dbReference>
<dbReference type="InterPro" id="IPR050351">
    <property type="entry name" value="BphY/WalK/GraS-like"/>
</dbReference>
<dbReference type="InterPro" id="IPR011006">
    <property type="entry name" value="CheY-like_superfamily"/>
</dbReference>
<dbReference type="SUPFAM" id="SSF47384">
    <property type="entry name" value="Homodimeric domain of signal transducing histidine kinase"/>
    <property type="match status" value="1"/>
</dbReference>
<comment type="catalytic activity">
    <reaction evidence="1">
        <text>ATP + protein L-histidine = ADP + protein N-phospho-L-histidine.</text>
        <dbReference type="EC" id="2.7.13.3"/>
    </reaction>
</comment>
<evidence type="ECO:0000256" key="6">
    <source>
        <dbReference type="ARBA" id="ARBA00022777"/>
    </source>
</evidence>
<dbReference type="AlphaFoldDB" id="A0A916SF94"/>
<evidence type="ECO:0000256" key="4">
    <source>
        <dbReference type="ARBA" id="ARBA00022553"/>
    </source>
</evidence>
<dbReference type="RefSeq" id="WP_229676255.1">
    <property type="nucleotide sequence ID" value="NZ_BMIG01000005.1"/>
</dbReference>
<dbReference type="PRINTS" id="PR00344">
    <property type="entry name" value="BCTRLSENSOR"/>
</dbReference>
<dbReference type="SUPFAM" id="SSF55785">
    <property type="entry name" value="PYP-like sensor domain (PAS domain)"/>
    <property type="match status" value="1"/>
</dbReference>
<dbReference type="SUPFAM" id="SSF55874">
    <property type="entry name" value="ATPase domain of HSP90 chaperone/DNA topoisomerase II/histidine kinase"/>
    <property type="match status" value="1"/>
</dbReference>
<dbReference type="EC" id="2.7.13.3" evidence="3"/>
<organism evidence="10 11">
    <name type="scientific">Polaromonas eurypsychrophila</name>
    <dbReference type="NCBI Taxonomy" id="1614635"/>
    <lineage>
        <taxon>Bacteria</taxon>
        <taxon>Pseudomonadati</taxon>
        <taxon>Pseudomonadota</taxon>
        <taxon>Betaproteobacteria</taxon>
        <taxon>Burkholderiales</taxon>
        <taxon>Comamonadaceae</taxon>
        <taxon>Polaromonas</taxon>
    </lineage>
</organism>
<feature type="domain" description="Response regulatory" evidence="9">
    <location>
        <begin position="13"/>
        <end position="129"/>
    </location>
</feature>
<reference evidence="10" key="1">
    <citation type="journal article" date="2014" name="Int. J. Syst. Evol. Microbiol.">
        <title>Complete genome sequence of Corynebacterium casei LMG S-19264T (=DSM 44701T), isolated from a smear-ripened cheese.</title>
        <authorList>
            <consortium name="US DOE Joint Genome Institute (JGI-PGF)"/>
            <person name="Walter F."/>
            <person name="Albersmeier A."/>
            <person name="Kalinowski J."/>
            <person name="Ruckert C."/>
        </authorList>
    </citation>
    <scope>NUCLEOTIDE SEQUENCE</scope>
    <source>
        <strain evidence="10">CGMCC 1.15322</strain>
    </source>
</reference>
<dbReference type="PROSITE" id="PS50110">
    <property type="entry name" value="RESPONSE_REGULATORY"/>
    <property type="match status" value="1"/>
</dbReference>
<dbReference type="InterPro" id="IPR004358">
    <property type="entry name" value="Sig_transdc_His_kin-like_C"/>
</dbReference>
<dbReference type="SMART" id="SM00388">
    <property type="entry name" value="HisKA"/>
    <property type="match status" value="1"/>
</dbReference>
<evidence type="ECO:0000259" key="8">
    <source>
        <dbReference type="PROSITE" id="PS50109"/>
    </source>
</evidence>
<dbReference type="InterPro" id="IPR036097">
    <property type="entry name" value="HisK_dim/P_sf"/>
</dbReference>
<dbReference type="PROSITE" id="PS50109">
    <property type="entry name" value="HIS_KIN"/>
    <property type="match status" value="1"/>
</dbReference>
<dbReference type="Pfam" id="PF00072">
    <property type="entry name" value="Response_reg"/>
    <property type="match status" value="1"/>
</dbReference>
<evidence type="ECO:0000256" key="1">
    <source>
        <dbReference type="ARBA" id="ARBA00000085"/>
    </source>
</evidence>
<protein>
    <recommendedName>
        <fullName evidence="3">histidine kinase</fullName>
        <ecNumber evidence="3">2.7.13.3</ecNumber>
    </recommendedName>
</protein>
<keyword evidence="4 7" id="KW-0597">Phosphoprotein</keyword>
<dbReference type="Gene3D" id="3.30.565.10">
    <property type="entry name" value="Histidine kinase-like ATPase, C-terminal domain"/>
    <property type="match status" value="1"/>
</dbReference>
<reference evidence="10" key="2">
    <citation type="submission" date="2020-09" db="EMBL/GenBank/DDBJ databases">
        <authorList>
            <person name="Sun Q."/>
            <person name="Zhou Y."/>
        </authorList>
    </citation>
    <scope>NUCLEOTIDE SEQUENCE</scope>
    <source>
        <strain evidence="10">CGMCC 1.15322</strain>
    </source>
</reference>
<dbReference type="Pfam" id="PF00512">
    <property type="entry name" value="HisKA"/>
    <property type="match status" value="1"/>
</dbReference>
<dbReference type="GO" id="GO:0007234">
    <property type="term" value="P:osmosensory signaling via phosphorelay pathway"/>
    <property type="evidence" value="ECO:0007669"/>
    <property type="project" value="TreeGrafter"/>
</dbReference>
<evidence type="ECO:0000259" key="9">
    <source>
        <dbReference type="PROSITE" id="PS50110"/>
    </source>
</evidence>
<keyword evidence="11" id="KW-1185">Reference proteome</keyword>
<evidence type="ECO:0000256" key="5">
    <source>
        <dbReference type="ARBA" id="ARBA00022679"/>
    </source>
</evidence>
<dbReference type="InterPro" id="IPR013656">
    <property type="entry name" value="PAS_4"/>
</dbReference>
<dbReference type="CDD" id="cd17538">
    <property type="entry name" value="REC_D1_PleD-like"/>
    <property type="match status" value="1"/>
</dbReference>
<dbReference type="SUPFAM" id="SSF52172">
    <property type="entry name" value="CheY-like"/>
    <property type="match status" value="1"/>
</dbReference>
<dbReference type="FunFam" id="3.30.565.10:FF:000006">
    <property type="entry name" value="Sensor histidine kinase WalK"/>
    <property type="match status" value="1"/>
</dbReference>
<dbReference type="InterPro" id="IPR036890">
    <property type="entry name" value="HATPase_C_sf"/>
</dbReference>
<dbReference type="Gene3D" id="3.40.50.2300">
    <property type="match status" value="1"/>
</dbReference>
<sequence>MNAIAELNDVASTILIIDDESKNRKLLEALLQPEGYLTLNAASGQEGLESSVKHAPDLILLDIMMPDMDGYDVASALKANPDTANIPIIMVTARSERSARLAGLTAGAEEFLTKPVDRVELSLRVRNLLRLKAIADLQNHSRLLEQEVMDRTAELRRSTELQLVEAAKQMAILDALPAHIALLDGDGLIIAVNEAWRQFSRGSALHPPGDDVGVSYLGICLNAREKDRAEAERAADGVRSVLNGNTDQFSLEYPCHSPMAQRWFMMTVTPLSNDRLSGAIVMHTNITARKQTEQEVLRLNLHLEERVRSRTAQLLAANEELEAFSYSASHDLRTPLSAIDGYSSLLGKEMSAGEMSERSKHYLSRIRVSVAHMGELIDALLSLAQVSRSKLSSEHVDLSAMAVALLKDHCEREPLRSVLIHIQPDLQVSGDLRLLQRVLDNLIGNAWKFSGHATQSSIAFSCTVSGSEDKVYTVQDNGAGFDMAYADKLFGAFQRLHSPAEFAGTGIGLATVHRIITRHGGRIWAESAPGQGASFHFTLGLPQD</sequence>
<dbReference type="PANTHER" id="PTHR42878:SF15">
    <property type="entry name" value="BACTERIOPHYTOCHROME"/>
    <property type="match status" value="1"/>
</dbReference>
<dbReference type="Gene3D" id="3.30.450.20">
    <property type="entry name" value="PAS domain"/>
    <property type="match status" value="1"/>
</dbReference>
<dbReference type="InterPro" id="IPR035965">
    <property type="entry name" value="PAS-like_dom_sf"/>
</dbReference>
<evidence type="ECO:0000256" key="7">
    <source>
        <dbReference type="PROSITE-ProRule" id="PRU00169"/>
    </source>
</evidence>
<proteinExistence type="predicted"/>
<evidence type="ECO:0000313" key="11">
    <source>
        <dbReference type="Proteomes" id="UP000620596"/>
    </source>
</evidence>
<dbReference type="PANTHER" id="PTHR42878">
    <property type="entry name" value="TWO-COMPONENT HISTIDINE KINASE"/>
    <property type="match status" value="1"/>
</dbReference>
<feature type="modified residue" description="4-aspartylphosphate" evidence="7">
    <location>
        <position position="62"/>
    </location>
</feature>
<dbReference type="GO" id="GO:0005886">
    <property type="term" value="C:plasma membrane"/>
    <property type="evidence" value="ECO:0007669"/>
    <property type="project" value="UniProtKB-SubCell"/>
</dbReference>
<dbReference type="GO" id="GO:0000156">
    <property type="term" value="F:phosphorelay response regulator activity"/>
    <property type="evidence" value="ECO:0007669"/>
    <property type="project" value="TreeGrafter"/>
</dbReference>
<evidence type="ECO:0000256" key="2">
    <source>
        <dbReference type="ARBA" id="ARBA00004429"/>
    </source>
</evidence>
<evidence type="ECO:0000313" key="10">
    <source>
        <dbReference type="EMBL" id="GGA96353.1"/>
    </source>
</evidence>
<dbReference type="Pfam" id="PF08448">
    <property type="entry name" value="PAS_4"/>
    <property type="match status" value="1"/>
</dbReference>
<gene>
    <name evidence="10" type="ORF">GCM10011496_16750</name>
</gene>
<dbReference type="EMBL" id="BMIG01000005">
    <property type="protein sequence ID" value="GGA96353.1"/>
    <property type="molecule type" value="Genomic_DNA"/>
</dbReference>
<dbReference type="GO" id="GO:0030295">
    <property type="term" value="F:protein kinase activator activity"/>
    <property type="evidence" value="ECO:0007669"/>
    <property type="project" value="TreeGrafter"/>
</dbReference>
<comment type="subcellular location">
    <subcellularLocation>
        <location evidence="2">Cell inner membrane</location>
        <topology evidence="2">Multi-pass membrane protein</topology>
    </subcellularLocation>
</comment>
<dbReference type="CDD" id="cd00082">
    <property type="entry name" value="HisKA"/>
    <property type="match status" value="1"/>
</dbReference>
<dbReference type="InterPro" id="IPR003661">
    <property type="entry name" value="HisK_dim/P_dom"/>
</dbReference>
<name>A0A916SF94_9BURK</name>
<dbReference type="InterPro" id="IPR003594">
    <property type="entry name" value="HATPase_dom"/>
</dbReference>
<keyword evidence="5" id="KW-0808">Transferase</keyword>
<dbReference type="GO" id="GO:0000155">
    <property type="term" value="F:phosphorelay sensor kinase activity"/>
    <property type="evidence" value="ECO:0007669"/>
    <property type="project" value="InterPro"/>
</dbReference>
<keyword evidence="6" id="KW-0418">Kinase</keyword>
<feature type="domain" description="Histidine kinase" evidence="8">
    <location>
        <begin position="327"/>
        <end position="543"/>
    </location>
</feature>
<dbReference type="SMART" id="SM00448">
    <property type="entry name" value="REC"/>
    <property type="match status" value="1"/>
</dbReference>
<dbReference type="InterPro" id="IPR005467">
    <property type="entry name" value="His_kinase_dom"/>
</dbReference>
<dbReference type="InterPro" id="IPR001789">
    <property type="entry name" value="Sig_transdc_resp-reg_receiver"/>
</dbReference>
<dbReference type="SMART" id="SM00387">
    <property type="entry name" value="HATPase_c"/>
    <property type="match status" value="1"/>
</dbReference>
<evidence type="ECO:0000256" key="3">
    <source>
        <dbReference type="ARBA" id="ARBA00012438"/>
    </source>
</evidence>
<dbReference type="Proteomes" id="UP000620596">
    <property type="component" value="Unassembled WGS sequence"/>
</dbReference>
<comment type="caution">
    <text evidence="10">The sequence shown here is derived from an EMBL/GenBank/DDBJ whole genome shotgun (WGS) entry which is preliminary data.</text>
</comment>